<dbReference type="InterPro" id="IPR035896">
    <property type="entry name" value="AN1-like_Znf"/>
</dbReference>
<dbReference type="InterPro" id="IPR000058">
    <property type="entry name" value="Znf_AN1"/>
</dbReference>
<protein>
    <recommendedName>
        <fullName evidence="4">AN1-type domain-containing protein</fullName>
    </recommendedName>
</protein>
<name>A0A6C0K566_9ZZZZ</name>
<keyword evidence="2" id="KW-0863">Zinc-finger</keyword>
<dbReference type="SMART" id="SM00154">
    <property type="entry name" value="ZnF_AN1"/>
    <property type="match status" value="1"/>
</dbReference>
<dbReference type="GO" id="GO:0008270">
    <property type="term" value="F:zinc ion binding"/>
    <property type="evidence" value="ECO:0007669"/>
    <property type="project" value="UniProtKB-KW"/>
</dbReference>
<dbReference type="Gene3D" id="4.10.1110.10">
    <property type="entry name" value="AN1-like Zinc finger"/>
    <property type="match status" value="1"/>
</dbReference>
<proteinExistence type="predicted"/>
<organism evidence="5">
    <name type="scientific">viral metagenome</name>
    <dbReference type="NCBI Taxonomy" id="1070528"/>
    <lineage>
        <taxon>unclassified sequences</taxon>
        <taxon>metagenomes</taxon>
        <taxon>organismal metagenomes</taxon>
    </lineage>
</organism>
<dbReference type="AlphaFoldDB" id="A0A6C0K566"/>
<evidence type="ECO:0000313" key="5">
    <source>
        <dbReference type="EMBL" id="QHU11940.1"/>
    </source>
</evidence>
<keyword evidence="3" id="KW-0862">Zinc</keyword>
<evidence type="ECO:0000259" key="4">
    <source>
        <dbReference type="PROSITE" id="PS51039"/>
    </source>
</evidence>
<reference evidence="5" key="1">
    <citation type="journal article" date="2020" name="Nature">
        <title>Giant virus diversity and host interactions through global metagenomics.</title>
        <authorList>
            <person name="Schulz F."/>
            <person name="Roux S."/>
            <person name="Paez-Espino D."/>
            <person name="Jungbluth S."/>
            <person name="Walsh D.A."/>
            <person name="Denef V.J."/>
            <person name="McMahon K.D."/>
            <person name="Konstantinidis K.T."/>
            <person name="Eloe-Fadrosh E.A."/>
            <person name="Kyrpides N.C."/>
            <person name="Woyke T."/>
        </authorList>
    </citation>
    <scope>NUCLEOTIDE SEQUENCE</scope>
    <source>
        <strain evidence="5">GVMAG-S-1101169-75</strain>
    </source>
</reference>
<sequence>MEAPTKKKSCSWCKKRLHPANEFPCMCDGIFCAMHRYMEAHKCPKIQTKAQEEKEYLKTSLVKVEFSKMESL</sequence>
<keyword evidence="1" id="KW-0479">Metal-binding</keyword>
<dbReference type="EMBL" id="MN740792">
    <property type="protein sequence ID" value="QHU11940.1"/>
    <property type="molecule type" value="Genomic_DNA"/>
</dbReference>
<evidence type="ECO:0000256" key="1">
    <source>
        <dbReference type="ARBA" id="ARBA00022723"/>
    </source>
</evidence>
<dbReference type="SUPFAM" id="SSF118310">
    <property type="entry name" value="AN1-like Zinc finger"/>
    <property type="match status" value="1"/>
</dbReference>
<evidence type="ECO:0000256" key="2">
    <source>
        <dbReference type="ARBA" id="ARBA00022771"/>
    </source>
</evidence>
<accession>A0A6C0K566</accession>
<evidence type="ECO:0000256" key="3">
    <source>
        <dbReference type="ARBA" id="ARBA00022833"/>
    </source>
</evidence>
<dbReference type="PROSITE" id="PS51039">
    <property type="entry name" value="ZF_AN1"/>
    <property type="match status" value="1"/>
</dbReference>
<feature type="domain" description="AN1-type" evidence="4">
    <location>
        <begin position="4"/>
        <end position="51"/>
    </location>
</feature>
<dbReference type="Pfam" id="PF01428">
    <property type="entry name" value="zf-AN1"/>
    <property type="match status" value="1"/>
</dbReference>